<name>A0ABT6DKL8_9BACT</name>
<sequence length="390" mass="43141">MNSSQVLFKNLVALFLLLPLTAPAQSPGPQQKLSSVKIVDGRAIKTSPANESEGKGLNSYLQSVDKLEQKAALNSKSAQALTKSMGGMNSGGGDLCEDRIQVIREDLRKWILDGGPNGLKLPGGLTVAQYSDQMMAQIDSAKISCVGPNDRGFPIMIGKTPKVCRFDQADRGSITCDLSKFNATNESDQYVLIHHEYAGLAQIELPDQADSKYDTSNQISGFLEDVTIKKLVVKPAELKHKGEFCVGRVTSPGYWNYQYYLSCETNDLDLVAQKYILKETNIPKFQEDTRKLVEEKHSITFLSTFANKLDLFSTNADDNTATYCIVQVFPADSRYPHTLICEDGDMESNSLELLTDRLAKNGFTRAGTIANPSKYMFLIKGVQFLIYKKN</sequence>
<dbReference type="RefSeq" id="WP_277578666.1">
    <property type="nucleotide sequence ID" value="NZ_JANRMI010000003.1"/>
</dbReference>
<proteinExistence type="predicted"/>
<gene>
    <name evidence="2" type="ORF">NWE73_12495</name>
</gene>
<feature type="signal peptide" evidence="1">
    <location>
        <begin position="1"/>
        <end position="24"/>
    </location>
</feature>
<evidence type="ECO:0000256" key="1">
    <source>
        <dbReference type="SAM" id="SignalP"/>
    </source>
</evidence>
<feature type="chain" id="PRO_5047452401" evidence="1">
    <location>
        <begin position="25"/>
        <end position="390"/>
    </location>
</feature>
<reference evidence="2" key="1">
    <citation type="submission" date="2022-08" db="EMBL/GenBank/DDBJ databases">
        <title>Novel Bdellovibrio Species Isolated from Svalbard: Designation Bdellovibrio svalbardensis.</title>
        <authorList>
            <person name="Mitchell R.J."/>
            <person name="Choi S.Y."/>
        </authorList>
    </citation>
    <scope>NUCLEOTIDE SEQUENCE</scope>
    <source>
        <strain evidence="2">PAP01</strain>
    </source>
</reference>
<evidence type="ECO:0000313" key="3">
    <source>
        <dbReference type="Proteomes" id="UP001152321"/>
    </source>
</evidence>
<accession>A0ABT6DKL8</accession>
<keyword evidence="3" id="KW-1185">Reference proteome</keyword>
<protein>
    <submittedName>
        <fullName evidence="2">Uncharacterized protein</fullName>
    </submittedName>
</protein>
<dbReference type="Proteomes" id="UP001152321">
    <property type="component" value="Unassembled WGS sequence"/>
</dbReference>
<comment type="caution">
    <text evidence="2">The sequence shown here is derived from an EMBL/GenBank/DDBJ whole genome shotgun (WGS) entry which is preliminary data.</text>
</comment>
<keyword evidence="1" id="KW-0732">Signal</keyword>
<evidence type="ECO:0000313" key="2">
    <source>
        <dbReference type="EMBL" id="MDG0817191.1"/>
    </source>
</evidence>
<dbReference type="EMBL" id="JANRMI010000003">
    <property type="protein sequence ID" value="MDG0817191.1"/>
    <property type="molecule type" value="Genomic_DNA"/>
</dbReference>
<organism evidence="2 3">
    <name type="scientific">Bdellovibrio svalbardensis</name>
    <dbReference type="NCBI Taxonomy" id="2972972"/>
    <lineage>
        <taxon>Bacteria</taxon>
        <taxon>Pseudomonadati</taxon>
        <taxon>Bdellovibrionota</taxon>
        <taxon>Bdellovibrionia</taxon>
        <taxon>Bdellovibrionales</taxon>
        <taxon>Pseudobdellovibrionaceae</taxon>
        <taxon>Bdellovibrio</taxon>
    </lineage>
</organism>